<dbReference type="InterPro" id="IPR014756">
    <property type="entry name" value="Ig_E-set"/>
</dbReference>
<dbReference type="GO" id="GO:0046540">
    <property type="term" value="C:U4/U6 x U5 tri-snRNP complex"/>
    <property type="evidence" value="ECO:0007669"/>
    <property type="project" value="EnsemblFungi"/>
</dbReference>
<dbReference type="Gene3D" id="1.10.10.10">
    <property type="entry name" value="Winged helix-like DNA-binding domain superfamily/Winged helix DNA-binding domain"/>
    <property type="match status" value="2"/>
</dbReference>
<keyword evidence="6" id="KW-0378">Hydrolase</keyword>
<evidence type="ECO:0000313" key="15">
    <source>
        <dbReference type="EMBL" id="EDO14727.1"/>
    </source>
</evidence>
<evidence type="ECO:0000259" key="13">
    <source>
        <dbReference type="PROSITE" id="PS51192"/>
    </source>
</evidence>
<dbReference type="GO" id="GO:0016787">
    <property type="term" value="F:hydrolase activity"/>
    <property type="evidence" value="ECO:0007669"/>
    <property type="project" value="UniProtKB-KW"/>
</dbReference>
<evidence type="ECO:0000256" key="10">
    <source>
        <dbReference type="ARBA" id="ARBA00034541"/>
    </source>
</evidence>
<organism evidence="16">
    <name type="scientific">Vanderwaltozyma polyspora (strain ATCC 22028 / DSM 70294 / BCRC 21397 / CBS 2163 / NBRC 10782 / NRRL Y-8283 / UCD 57-17)</name>
    <name type="common">Kluyveromyces polysporus</name>
    <dbReference type="NCBI Taxonomy" id="436907"/>
    <lineage>
        <taxon>Eukaryota</taxon>
        <taxon>Fungi</taxon>
        <taxon>Dikarya</taxon>
        <taxon>Ascomycota</taxon>
        <taxon>Saccharomycotina</taxon>
        <taxon>Saccharomycetes</taxon>
        <taxon>Saccharomycetales</taxon>
        <taxon>Saccharomycetaceae</taxon>
        <taxon>Vanderwaltozyma</taxon>
    </lineage>
</organism>
<dbReference type="GO" id="GO:0000388">
    <property type="term" value="P:spliceosome conformational change to release U4 (or U4atac) and U1 (or U11)"/>
    <property type="evidence" value="ECO:0007669"/>
    <property type="project" value="EnsemblFungi"/>
</dbReference>
<sequence>MSSKDDQDQRQRIREIYRYDEMSNKVLQSDKKLIDNATKDAIESQPKSMAGRINLNDMGKSVVYETPTEPLQNPDSTGTAIGIVRDEPITYTNTRGQTILDMDGVTKINYYPTTAENSQVYEEILEWVTDMLGDDIPHETIIETSDLLISVLKEDEENKDGLIQKKKKIVEDELSCPIDTIQFQRLVKLTNNLTDYGINSHVEEENIVPVMASDDEEQEEQTNLNRRDDDLTRSNGHSPTLADNGMSPHDDNNGQTIRHSVNIDNKPEEIRIGSDKLGSEKNKISIFTVDEFYVERLLLKELKSINTEMVPNLSSKILLAIEGSSDSDKEIEKKLLELLDFDSLSLVNFIIQNKYEILWGCKLSKANKIDKEELIDTMIGNGLQYLVDEYKNRNSDTNKRIFEDINTEPAKMDINKKKLKIEDNSNLPDIIDLSKLAVNQNPKTLSSQKISLPAGSFKRVKPSYEEIHIPPPDKPDFHHDLVAISELPDWTHEAFPSEEIQHLNLVQSKVFNSTFNTDNNLLICAPTGAGKTNIALLAILRGLSLLRDDITSKLNINRFKAIYIAPLKALVQEQVREFQRRLSPFGIKVSELTGDSNLTSQQISETHILVSTPEKWDIITRKSNELTFVKTVDLVIIDEVHLLNDTRGPVLESIVARAHLSTNPSERPRIVALSATLPNYKDVARFLRVPDDGLFYFDSSYRPCPLSQQFCGITERNALKKLNAINEACYDKVLESVSEGHQVIIFVHSRKDTIRTAQYLKTRFSNENNLSKIIKSENGIKEILKRESENGIKEILKRESENVNNSSLQTLISHGIGIHHAGLNRNDRSLSEDLFADGLLQVLVSTATLAWGVNLPAHTVIIKGTDVYSPEKGSWVQLSSQDILQMLGRAGRPRYDTHGEGVIITAQSDVQYYLAILNQQLPIESQFISSLIDSLNAEIVSGNVKNRDDARKWLSLTYLYVRMLVSPEQHNVPEGSKLLDRGSYLDSLVHSALLILHDRNLSTYDAIEDRVESTELGKIASRFYIKYNSMSVYCDNLNENSTLFDIFKIFSMSEEFKYLSVRQEERKELKELTEKCPIPISKDTEDHLFKVNILLQSYISRLNFEGFALNADMIFITQNAGRLLNSMKEICLKKRWSKPTKLLLDLCKAVDRRMWVTNSPLRQFSSCPVEVIRKAEASSLPWVDYMKLDSPSSVGKAIRSEKYAKTVYDLLKRFPSLTSSCTIQPITSTLLSFELEIIPGWIWDNRYHSPIESFTILVEDTNGDNILYSTNILIHKDYINQEHIVNFYIQLNSSEQRTLPPNYFITIISDRWLNSKEQIVASFHDLRIPRKFPQPTQLINMSPVSTSSLENEEFMNTFDFSSFNKFITPLFEIIYNSNENMLLCCAKASGKTTAAELALLNHWRQNKGRAVYINPVQQSIDNLLVSWNGKFSDIAGGKLINKLTNDNSINLKVLAQSHLILATPSQFINLSRRWRQRKNIQSIELVIYDNAQRVSDPAIGPSYECLISQMNLMSSQLEKDLRIVGLSSCIANARDFGDWMGVNKKYIFNYSPLEQIYPVDIHLDGYDDVRGSSYSNLMLKKACNYVYNESIKSKSTIMFVSTRTDCIGVSKELISLIEDGKYGSFSNGLNKSNNEIEKLQNKNLKSTLERGIGLIYEGISPVDLDIIFNLFEAQLLKVLVLTKEYCYDFPKSDNIVVLGTKYYDEKEHRYRNYTSDMLNEMIAISFAKNNSKHVGNIHIMTDTNMKFFYKKFIEEALPIESNLLYFLHDFIIDGIFSGIVENKQDCVDLITYSLFYRRIHANPSYYGVVDTSPLGISQYLSQLVENIVTELESSSIVEIENNQESSTDPEQTETISPINGALICVQYNISYLSFSHFVSKLSQRTTMKEILEILSGAIEFDFIPVRRGELSYLYKLQKILPYKFPENGELNVLKFKVFLLLQAYFSRVKLTADHQYDLNSILLVVLPLINAVVDILSSDGCLNATTAMDLSQMVVQGVWDTDSPLKQIPFFDESILKTCAIKNIDTVYDIMALEDEEREEIMTMEEKQLIKIAEFVNNYPNIELEYSLKDANSIKVDDDVTITVTVNRDEDPETLNVTSEKYPYGKLENWWVVLGEVSTRELLAIKRISLSKETQSYDLQFTVNTEGEHKLSLWCVCDSYLDADKEVSFELNVKS</sequence>
<dbReference type="FunFam" id="2.60.40.150:FF:000133">
    <property type="entry name" value="Pre-mRNA splicing helicase, putative"/>
    <property type="match status" value="1"/>
</dbReference>
<reference evidence="15 16" key="1">
    <citation type="journal article" date="2007" name="Proc. Natl. Acad. Sci. U.S.A.">
        <title>Independent sorting-out of thousands of duplicated gene pairs in two yeast species descended from a whole-genome duplication.</title>
        <authorList>
            <person name="Scannell D.R."/>
            <person name="Frank A.C."/>
            <person name="Conant G.C."/>
            <person name="Byrne K.P."/>
            <person name="Woolfit M."/>
            <person name="Wolfe K.H."/>
        </authorList>
    </citation>
    <scope>NUCLEOTIDE SEQUENCE [LARGE SCALE GENOMIC DNA]</scope>
    <source>
        <strain evidence="16">ATCC 22028 / DSM 70294 / BCRC 21397 / CBS 2163 / NBRC 10782 / NRRL Y-8283 / UCD 57-17</strain>
    </source>
</reference>
<dbReference type="Proteomes" id="UP000000267">
    <property type="component" value="Unassembled WGS sequence"/>
</dbReference>
<keyword evidence="4" id="KW-0677">Repeat</keyword>
<evidence type="ECO:0000259" key="14">
    <source>
        <dbReference type="PROSITE" id="PS51194"/>
    </source>
</evidence>
<dbReference type="InterPro" id="IPR011545">
    <property type="entry name" value="DEAD/DEAH_box_helicase_dom"/>
</dbReference>
<evidence type="ECO:0000256" key="9">
    <source>
        <dbReference type="ARBA" id="ARBA00023242"/>
    </source>
</evidence>
<dbReference type="FunFam" id="1.10.150.20:FF:000013">
    <property type="entry name" value="U5 small nuclear ribonucleoprotein kDa helicase"/>
    <property type="match status" value="1"/>
</dbReference>
<dbReference type="SMART" id="SM00490">
    <property type="entry name" value="HELICc"/>
    <property type="match status" value="1"/>
</dbReference>
<dbReference type="KEGG" id="vpo:Kpol_1075p5"/>
<dbReference type="GO" id="GO:0005524">
    <property type="term" value="F:ATP binding"/>
    <property type="evidence" value="ECO:0007669"/>
    <property type="project" value="UniProtKB-KW"/>
</dbReference>
<dbReference type="STRING" id="436907.A7TSN3"/>
<dbReference type="GO" id="GO:0000974">
    <property type="term" value="C:Prp19 complex"/>
    <property type="evidence" value="ECO:0007669"/>
    <property type="project" value="EnsemblFungi"/>
</dbReference>
<dbReference type="Pfam" id="PF02889">
    <property type="entry name" value="Sec63"/>
    <property type="match status" value="2"/>
</dbReference>
<dbReference type="InterPro" id="IPR001650">
    <property type="entry name" value="Helicase_C-like"/>
</dbReference>
<name>A7TSN3_VANPO</name>
<comment type="subcellular location">
    <subcellularLocation>
        <location evidence="1">Nucleus</location>
    </subcellularLocation>
</comment>
<dbReference type="InterPro" id="IPR036388">
    <property type="entry name" value="WH-like_DNA-bd_sf"/>
</dbReference>
<proteinExistence type="inferred from homology"/>
<dbReference type="Gene3D" id="1.10.3380.10">
    <property type="entry name" value="Sec63 N-terminal domain-like domain"/>
    <property type="match status" value="2"/>
</dbReference>
<evidence type="ECO:0000256" key="4">
    <source>
        <dbReference type="ARBA" id="ARBA00022737"/>
    </source>
</evidence>
<evidence type="ECO:0000256" key="1">
    <source>
        <dbReference type="ARBA" id="ARBA00004123"/>
    </source>
</evidence>
<dbReference type="Pfam" id="PF21188">
    <property type="entry name" value="BRR2_plug"/>
    <property type="match status" value="1"/>
</dbReference>
<dbReference type="PANTHER" id="PTHR47961">
    <property type="entry name" value="DNA POLYMERASE THETA, PUTATIVE (AFU_ORTHOLOGUE AFUA_1G05260)-RELATED"/>
    <property type="match status" value="1"/>
</dbReference>
<keyword evidence="7" id="KW-0347">Helicase</keyword>
<dbReference type="Gene3D" id="2.60.40.150">
    <property type="entry name" value="C2 domain"/>
    <property type="match status" value="2"/>
</dbReference>
<dbReference type="InterPro" id="IPR057842">
    <property type="entry name" value="WH_MER3"/>
</dbReference>
<dbReference type="GO" id="GO:0003678">
    <property type="term" value="F:DNA helicase activity"/>
    <property type="evidence" value="ECO:0007669"/>
    <property type="project" value="TreeGrafter"/>
</dbReference>
<dbReference type="RefSeq" id="XP_001642585.1">
    <property type="nucleotide sequence ID" value="XM_001642535.1"/>
</dbReference>
<dbReference type="GO" id="GO:0042802">
    <property type="term" value="F:identical protein binding"/>
    <property type="evidence" value="ECO:0007669"/>
    <property type="project" value="EnsemblFungi"/>
</dbReference>
<dbReference type="FunFam" id="3.40.50.300:FF:003287">
    <property type="entry name" value="U5 small nuclear ribonucleoprotein 200 kDa helicase"/>
    <property type="match status" value="1"/>
</dbReference>
<dbReference type="InterPro" id="IPR048863">
    <property type="entry name" value="BRR2_plug"/>
</dbReference>
<dbReference type="Pfam" id="PF00270">
    <property type="entry name" value="DEAD"/>
    <property type="match status" value="2"/>
</dbReference>
<evidence type="ECO:0000256" key="5">
    <source>
        <dbReference type="ARBA" id="ARBA00022741"/>
    </source>
</evidence>
<dbReference type="FunFam" id="3.40.50.300:FF:000062">
    <property type="entry name" value="U5 small nuclear ribonucleoprotein helicase"/>
    <property type="match status" value="1"/>
</dbReference>
<dbReference type="InterPro" id="IPR014001">
    <property type="entry name" value="Helicase_ATP-bd"/>
</dbReference>
<dbReference type="Pfam" id="PF18149">
    <property type="entry name" value="Helicase_PWI"/>
    <property type="match status" value="1"/>
</dbReference>
<dbReference type="SMART" id="SM00487">
    <property type="entry name" value="DEXDc"/>
    <property type="match status" value="2"/>
</dbReference>
<evidence type="ECO:0000256" key="7">
    <source>
        <dbReference type="ARBA" id="ARBA00022806"/>
    </source>
</evidence>
<evidence type="ECO:0000256" key="12">
    <source>
        <dbReference type="SAM" id="MobiDB-lite"/>
    </source>
</evidence>
<dbReference type="SUPFAM" id="SSF52540">
    <property type="entry name" value="P-loop containing nucleoside triphosphate hydrolases"/>
    <property type="match status" value="4"/>
</dbReference>
<dbReference type="PROSITE" id="PS51192">
    <property type="entry name" value="HELICASE_ATP_BIND_1"/>
    <property type="match status" value="2"/>
</dbReference>
<dbReference type="SMART" id="SM00973">
    <property type="entry name" value="Sec63"/>
    <property type="match status" value="2"/>
</dbReference>
<evidence type="ECO:0000256" key="3">
    <source>
        <dbReference type="ARBA" id="ARBA00012552"/>
    </source>
</evidence>
<dbReference type="CDD" id="cd18795">
    <property type="entry name" value="SF2_C_Ski2"/>
    <property type="match status" value="1"/>
</dbReference>
<dbReference type="SUPFAM" id="SSF81296">
    <property type="entry name" value="E set domains"/>
    <property type="match status" value="1"/>
</dbReference>
<protein>
    <recommendedName>
        <fullName evidence="10">U5 small nuclear ribonucleoprotein 200 kDa helicase</fullName>
        <ecNumber evidence="3">3.6.4.13</ecNumber>
    </recommendedName>
</protein>
<dbReference type="Gene3D" id="3.40.50.300">
    <property type="entry name" value="P-loop containing nucleotide triphosphate hydrolases"/>
    <property type="match status" value="4"/>
</dbReference>
<dbReference type="Pfam" id="PF23445">
    <property type="entry name" value="WHD_SNRNP200"/>
    <property type="match status" value="2"/>
</dbReference>
<dbReference type="FunFam" id="1.10.10.10:FF:000024">
    <property type="entry name" value="U5 small nuclear ribonucleoprotein helicase"/>
    <property type="match status" value="1"/>
</dbReference>
<dbReference type="FunCoup" id="A7TSN3">
    <property type="interactions" value="1394"/>
</dbReference>
<dbReference type="SUPFAM" id="SSF158702">
    <property type="entry name" value="Sec63 N-terminal domain-like"/>
    <property type="match status" value="2"/>
</dbReference>
<dbReference type="PANTHER" id="PTHR47961:SF4">
    <property type="entry name" value="ACTIVATING SIGNAL COINTEGRATOR 1 COMPLEX SUBUNIT 3"/>
    <property type="match status" value="1"/>
</dbReference>
<evidence type="ECO:0000256" key="8">
    <source>
        <dbReference type="ARBA" id="ARBA00022840"/>
    </source>
</evidence>
<dbReference type="Pfam" id="PF00271">
    <property type="entry name" value="Helicase_C"/>
    <property type="match status" value="1"/>
</dbReference>
<comment type="catalytic activity">
    <reaction evidence="11">
        <text>ATP + H2O = ADP + phosphate + H(+)</text>
        <dbReference type="Rhea" id="RHEA:13065"/>
        <dbReference type="ChEBI" id="CHEBI:15377"/>
        <dbReference type="ChEBI" id="CHEBI:15378"/>
        <dbReference type="ChEBI" id="CHEBI:30616"/>
        <dbReference type="ChEBI" id="CHEBI:43474"/>
        <dbReference type="ChEBI" id="CHEBI:456216"/>
        <dbReference type="EC" id="3.6.4.13"/>
    </reaction>
</comment>
<evidence type="ECO:0000313" key="16">
    <source>
        <dbReference type="Proteomes" id="UP000000267"/>
    </source>
</evidence>
<dbReference type="EC" id="3.6.4.13" evidence="3"/>
<dbReference type="GO" id="GO:0005682">
    <property type="term" value="C:U5 snRNP"/>
    <property type="evidence" value="ECO:0007669"/>
    <property type="project" value="EnsemblFungi"/>
</dbReference>
<dbReference type="FunFam" id="1.10.10.10:FF:000012">
    <property type="entry name" value="U5 small nuclear ribonucleoprotein helicase"/>
    <property type="match status" value="1"/>
</dbReference>
<dbReference type="InterPro" id="IPR027417">
    <property type="entry name" value="P-loop_NTPase"/>
</dbReference>
<dbReference type="GO" id="GO:0003676">
    <property type="term" value="F:nucleic acid binding"/>
    <property type="evidence" value="ECO:0007669"/>
    <property type="project" value="InterPro"/>
</dbReference>
<dbReference type="GO" id="GO:0003724">
    <property type="term" value="F:RNA helicase activity"/>
    <property type="evidence" value="ECO:0007669"/>
    <property type="project" value="UniProtKB-EC"/>
</dbReference>
<dbReference type="EMBL" id="DS480517">
    <property type="protein sequence ID" value="EDO14727.1"/>
    <property type="molecule type" value="Genomic_DNA"/>
</dbReference>
<gene>
    <name evidence="15" type="ORF">Kpol_1075p5</name>
</gene>
<dbReference type="Gene3D" id="1.10.150.20">
    <property type="entry name" value="5' to 3' exonuclease, C-terminal subdomain"/>
    <property type="match status" value="2"/>
</dbReference>
<dbReference type="PROSITE" id="PS51194">
    <property type="entry name" value="HELICASE_CTER"/>
    <property type="match status" value="1"/>
</dbReference>
<dbReference type="PhylomeDB" id="A7TSN3"/>
<dbReference type="SUPFAM" id="SSF46785">
    <property type="entry name" value="Winged helix' DNA-binding domain"/>
    <property type="match status" value="1"/>
</dbReference>
<dbReference type="FunFam" id="1.10.3380.10:FF:000001">
    <property type="entry name" value="U5 small nuclear ribonucleoprotein helicase"/>
    <property type="match status" value="1"/>
</dbReference>
<feature type="domain" description="Helicase C-terminal" evidence="14">
    <location>
        <begin position="729"/>
        <end position="936"/>
    </location>
</feature>
<keyword evidence="16" id="KW-1185">Reference proteome</keyword>
<dbReference type="FunFam" id="1.10.150.20:FF:000004">
    <property type="entry name" value="U5 small nuclear ribonucleoprotein helicase"/>
    <property type="match status" value="1"/>
</dbReference>
<comment type="similarity">
    <text evidence="2">Belongs to the helicase family. SKI2 subfamily.</text>
</comment>
<dbReference type="InterPro" id="IPR036390">
    <property type="entry name" value="WH_DNA-bd_sf"/>
</dbReference>
<dbReference type="eggNOG" id="KOG0951">
    <property type="taxonomic scope" value="Eukaryota"/>
</dbReference>
<keyword evidence="9" id="KW-0539">Nucleus</keyword>
<dbReference type="OrthoDB" id="5575at2759"/>
<feature type="domain" description="Helicase ATP-binding" evidence="13">
    <location>
        <begin position="1372"/>
        <end position="1548"/>
    </location>
</feature>
<feature type="domain" description="Helicase ATP-binding" evidence="13">
    <location>
        <begin position="512"/>
        <end position="695"/>
    </location>
</feature>
<evidence type="ECO:0000256" key="6">
    <source>
        <dbReference type="ARBA" id="ARBA00022801"/>
    </source>
</evidence>
<dbReference type="InterPro" id="IPR050474">
    <property type="entry name" value="Hel308_SKI2-like"/>
</dbReference>
<dbReference type="OMA" id="WISCETE"/>
<dbReference type="GeneID" id="5542749"/>
<dbReference type="GO" id="GO:0000712">
    <property type="term" value="P:resolution of meiotic recombination intermediates"/>
    <property type="evidence" value="ECO:0007669"/>
    <property type="project" value="TreeGrafter"/>
</dbReference>
<keyword evidence="5" id="KW-0547">Nucleotide-binding</keyword>
<dbReference type="InParanoid" id="A7TSN3"/>
<dbReference type="InterPro" id="IPR035892">
    <property type="entry name" value="C2_domain_sf"/>
</dbReference>
<evidence type="ECO:0000256" key="2">
    <source>
        <dbReference type="ARBA" id="ARBA00010140"/>
    </source>
</evidence>
<dbReference type="PIRSF" id="PIRSF039073">
    <property type="entry name" value="BRR2"/>
    <property type="match status" value="1"/>
</dbReference>
<evidence type="ECO:0000256" key="11">
    <source>
        <dbReference type="ARBA" id="ARBA00047984"/>
    </source>
</evidence>
<feature type="region of interest" description="Disordered" evidence="12">
    <location>
        <begin position="211"/>
        <end position="259"/>
    </location>
</feature>
<dbReference type="HOGENOM" id="CLU_000335_1_0_1"/>
<keyword evidence="8" id="KW-0067">ATP-binding</keyword>
<dbReference type="InterPro" id="IPR004179">
    <property type="entry name" value="Sec63-dom"/>
</dbReference>
<dbReference type="InterPro" id="IPR041094">
    <property type="entry name" value="Brr2_helicase_PWI"/>
</dbReference>
<accession>A7TSN3</accession>